<dbReference type="GO" id="GO:0016780">
    <property type="term" value="F:phosphotransferase activity, for other substituted phosphate groups"/>
    <property type="evidence" value="ECO:0007669"/>
    <property type="project" value="InterPro"/>
</dbReference>
<dbReference type="InterPro" id="IPR000715">
    <property type="entry name" value="Glycosyl_transferase_4"/>
</dbReference>
<keyword evidence="7" id="KW-0460">Magnesium</keyword>
<keyword evidence="3 9" id="KW-0808">Transferase</keyword>
<dbReference type="GO" id="GO:0005886">
    <property type="term" value="C:plasma membrane"/>
    <property type="evidence" value="ECO:0007669"/>
    <property type="project" value="UniProtKB-SubCell"/>
</dbReference>
<feature type="transmembrane region" description="Helical" evidence="8">
    <location>
        <begin position="323"/>
        <end position="340"/>
    </location>
</feature>
<feature type="binding site" evidence="7">
    <location>
        <position position="152"/>
    </location>
    <ligand>
        <name>Mg(2+)</name>
        <dbReference type="ChEBI" id="CHEBI:18420"/>
    </ligand>
</feature>
<feature type="transmembrane region" description="Helical" evidence="8">
    <location>
        <begin position="44"/>
        <end position="64"/>
    </location>
</feature>
<gene>
    <name evidence="9" type="ORF">EI427_04630</name>
</gene>
<dbReference type="RefSeq" id="WP_126612125.1">
    <property type="nucleotide sequence ID" value="NZ_CP034562.1"/>
</dbReference>
<dbReference type="OrthoDB" id="9783652at2"/>
<feature type="transmembrane region" description="Helical" evidence="8">
    <location>
        <begin position="184"/>
        <end position="203"/>
    </location>
</feature>
<evidence type="ECO:0000313" key="9">
    <source>
        <dbReference type="EMBL" id="AZQ61538.1"/>
    </source>
</evidence>
<organism evidence="9 10">
    <name type="scientific">Flammeovirga pectinis</name>
    <dbReference type="NCBI Taxonomy" id="2494373"/>
    <lineage>
        <taxon>Bacteria</taxon>
        <taxon>Pseudomonadati</taxon>
        <taxon>Bacteroidota</taxon>
        <taxon>Cytophagia</taxon>
        <taxon>Cytophagales</taxon>
        <taxon>Flammeovirgaceae</taxon>
        <taxon>Flammeovirga</taxon>
    </lineage>
</organism>
<evidence type="ECO:0000313" key="10">
    <source>
        <dbReference type="Proteomes" id="UP000267268"/>
    </source>
</evidence>
<sequence>MLRLIVTLLTSLTIALISTPEVIKVITKNNVFDLPGGRKVHTELIPSMGGVGIFIAFLLSCCIWIPMSSAIELRFLFFGIILIFFMGVRDDMLAMSPRNKLIIQLIAATVVVGFGDVQIKSFYSLYENLNFPEWFSFATTVFVIIALTNAFNLIDGINGLAGAIALIITASLGAWFFLVGNHSYAIMMVAMLGGVLGFLYYNWGRATIFMGDTGSMILGFFLSCSLVLFINTDYALPVEHTYKLPDAVSMAVALFIYPIIDTLRVFTIRILNGRSPFSPDRKHIHHIFIRTGFSHAATSTIIASISTLFLIVCYFANFYIQDLLLLACILTALYMIPLLLKWRVYYYKNNKEEITKKVQRKKAKESAKFKVERNVG</sequence>
<keyword evidence="10" id="KW-1185">Reference proteome</keyword>
<dbReference type="GO" id="GO:0071555">
    <property type="term" value="P:cell wall organization"/>
    <property type="evidence" value="ECO:0007669"/>
    <property type="project" value="TreeGrafter"/>
</dbReference>
<evidence type="ECO:0000256" key="7">
    <source>
        <dbReference type="PIRSR" id="PIRSR600715-1"/>
    </source>
</evidence>
<evidence type="ECO:0000256" key="4">
    <source>
        <dbReference type="ARBA" id="ARBA00022692"/>
    </source>
</evidence>
<evidence type="ECO:0000256" key="1">
    <source>
        <dbReference type="ARBA" id="ARBA00004651"/>
    </source>
</evidence>
<dbReference type="GO" id="GO:0044038">
    <property type="term" value="P:cell wall macromolecule biosynthetic process"/>
    <property type="evidence" value="ECO:0007669"/>
    <property type="project" value="TreeGrafter"/>
</dbReference>
<feature type="transmembrane region" description="Helical" evidence="8">
    <location>
        <begin position="248"/>
        <end position="271"/>
    </location>
</feature>
<feature type="transmembrane region" description="Helical" evidence="8">
    <location>
        <begin position="71"/>
        <end position="88"/>
    </location>
</feature>
<dbReference type="GO" id="GO:0046872">
    <property type="term" value="F:metal ion binding"/>
    <property type="evidence" value="ECO:0007669"/>
    <property type="project" value="UniProtKB-KW"/>
</dbReference>
<keyword evidence="6 8" id="KW-0472">Membrane</keyword>
<dbReference type="EMBL" id="CP034562">
    <property type="protein sequence ID" value="AZQ61538.1"/>
    <property type="molecule type" value="Genomic_DNA"/>
</dbReference>
<comment type="cofactor">
    <cofactor evidence="7">
        <name>Mg(2+)</name>
        <dbReference type="ChEBI" id="CHEBI:18420"/>
    </cofactor>
</comment>
<reference evidence="9 10" key="1">
    <citation type="submission" date="2018-12" db="EMBL/GenBank/DDBJ databases">
        <title>Flammeovirga pectinis sp. nov., isolated from the gut of the Korean scallop, Patinopecten yessoensis.</title>
        <authorList>
            <person name="Bae J.-W."/>
            <person name="Jeong Y.-S."/>
            <person name="Kang W."/>
        </authorList>
    </citation>
    <scope>NUCLEOTIDE SEQUENCE [LARGE SCALE GENOMIC DNA]</scope>
    <source>
        <strain evidence="9 10">L12M1</strain>
    </source>
</reference>
<name>A0A3S9P024_9BACT</name>
<protein>
    <submittedName>
        <fullName evidence="9">Undecaprenyl/decaprenyl-phosphate alpha-N-acetylglucosaminyl 1-phosphate transferase</fullName>
    </submittedName>
</protein>
<feature type="transmembrane region" description="Helical" evidence="8">
    <location>
        <begin position="134"/>
        <end position="153"/>
    </location>
</feature>
<proteinExistence type="predicted"/>
<dbReference type="GO" id="GO:0009103">
    <property type="term" value="P:lipopolysaccharide biosynthetic process"/>
    <property type="evidence" value="ECO:0007669"/>
    <property type="project" value="TreeGrafter"/>
</dbReference>
<keyword evidence="4 8" id="KW-0812">Transmembrane</keyword>
<dbReference type="Proteomes" id="UP000267268">
    <property type="component" value="Chromosome 1"/>
</dbReference>
<comment type="subcellular location">
    <subcellularLocation>
        <location evidence="1">Cell membrane</location>
        <topology evidence="1">Multi-pass membrane protein</topology>
    </subcellularLocation>
</comment>
<evidence type="ECO:0000256" key="8">
    <source>
        <dbReference type="SAM" id="Phobius"/>
    </source>
</evidence>
<feature type="transmembrane region" description="Helical" evidence="8">
    <location>
        <begin position="215"/>
        <end position="236"/>
    </location>
</feature>
<feature type="transmembrane region" description="Helical" evidence="8">
    <location>
        <begin position="292"/>
        <end position="317"/>
    </location>
</feature>
<keyword evidence="2" id="KW-1003">Cell membrane</keyword>
<dbReference type="PANTHER" id="PTHR22926">
    <property type="entry name" value="PHOSPHO-N-ACETYLMURAMOYL-PENTAPEPTIDE-TRANSFERASE"/>
    <property type="match status" value="1"/>
</dbReference>
<dbReference type="AlphaFoldDB" id="A0A3S9P024"/>
<accession>A0A3S9P024</accession>
<dbReference type="PANTHER" id="PTHR22926:SF3">
    <property type="entry name" value="UNDECAPRENYL-PHOSPHATE ALPHA-N-ACETYLGLUCOSAMINYL 1-PHOSPHATE TRANSFERASE"/>
    <property type="match status" value="1"/>
</dbReference>
<evidence type="ECO:0000256" key="6">
    <source>
        <dbReference type="ARBA" id="ARBA00023136"/>
    </source>
</evidence>
<dbReference type="KEGG" id="fll:EI427_04630"/>
<keyword evidence="5 8" id="KW-1133">Transmembrane helix</keyword>
<dbReference type="Pfam" id="PF00953">
    <property type="entry name" value="Glycos_transf_4"/>
    <property type="match status" value="1"/>
</dbReference>
<keyword evidence="7" id="KW-0479">Metal-binding</keyword>
<evidence type="ECO:0000256" key="2">
    <source>
        <dbReference type="ARBA" id="ARBA00022475"/>
    </source>
</evidence>
<evidence type="ECO:0000256" key="5">
    <source>
        <dbReference type="ARBA" id="ARBA00022989"/>
    </source>
</evidence>
<feature type="binding site" evidence="7">
    <location>
        <position position="212"/>
    </location>
    <ligand>
        <name>Mg(2+)</name>
        <dbReference type="ChEBI" id="CHEBI:18420"/>
    </ligand>
</feature>
<dbReference type="CDD" id="cd06853">
    <property type="entry name" value="GT_WecA_like"/>
    <property type="match status" value="1"/>
</dbReference>
<feature type="transmembrane region" description="Helical" evidence="8">
    <location>
        <begin position="160"/>
        <end position="178"/>
    </location>
</feature>
<evidence type="ECO:0000256" key="3">
    <source>
        <dbReference type="ARBA" id="ARBA00022679"/>
    </source>
</evidence>